<comment type="caution">
    <text evidence="3">The sequence shown here is derived from an EMBL/GenBank/DDBJ whole genome shotgun (WGS) entry which is preliminary data.</text>
</comment>
<protein>
    <submittedName>
        <fullName evidence="3">NADP-dependent aldehyde dehydrogenase</fullName>
    </submittedName>
</protein>
<dbReference type="InterPro" id="IPR015590">
    <property type="entry name" value="Aldehyde_DH_dom"/>
</dbReference>
<dbReference type="OrthoDB" id="9770537at2"/>
<dbReference type="Gene3D" id="3.40.605.10">
    <property type="entry name" value="Aldehyde Dehydrogenase, Chain A, domain 1"/>
    <property type="match status" value="1"/>
</dbReference>
<dbReference type="SUPFAM" id="SSF53720">
    <property type="entry name" value="ALDH-like"/>
    <property type="match status" value="1"/>
</dbReference>
<evidence type="ECO:0000259" key="2">
    <source>
        <dbReference type="Pfam" id="PF00171"/>
    </source>
</evidence>
<dbReference type="AlphaFoldDB" id="A0A4R2QKI2"/>
<evidence type="ECO:0000313" key="3">
    <source>
        <dbReference type="EMBL" id="TCP49943.1"/>
    </source>
</evidence>
<dbReference type="Proteomes" id="UP000294911">
    <property type="component" value="Unassembled WGS sequence"/>
</dbReference>
<dbReference type="EMBL" id="SLXQ01000008">
    <property type="protein sequence ID" value="TCP49943.1"/>
    <property type="molecule type" value="Genomic_DNA"/>
</dbReference>
<dbReference type="InterPro" id="IPR050740">
    <property type="entry name" value="Aldehyde_DH_Superfamily"/>
</dbReference>
<dbReference type="GO" id="GO:0016620">
    <property type="term" value="F:oxidoreductase activity, acting on the aldehyde or oxo group of donors, NAD or NADP as acceptor"/>
    <property type="evidence" value="ECO:0007669"/>
    <property type="project" value="InterPro"/>
</dbReference>
<dbReference type="InterPro" id="IPR016163">
    <property type="entry name" value="Ald_DH_C"/>
</dbReference>
<gene>
    <name evidence="3" type="ORF">EV191_10829</name>
</gene>
<dbReference type="InterPro" id="IPR016161">
    <property type="entry name" value="Ald_DH/histidinol_DH"/>
</dbReference>
<sequence>MTADVSYAVRTGTATVEIPVSGPDEVDAALAGAAAAAPMIAATPPAERASWLGAIAGALDENSDRLIEIADRETGLGVDRLRMEVGRTSAQLRYYAEVAGEGSYLDATIDTEGTGLARVRVPLGPVAVFGASNFPFAFSVLGTDTASALAAGCPVVVKGHPAHPELSQELARLTQDALAGTSAPAGLFALVTGFAAGERLVRAEHTAAVAFTGSQQAGLALWRIANEREVVIPVFAEMGTVNPVVVTPSGATRIDEIAEGFVDSFSRGAGQYCTKPGLLFVPAGADATTRIAEALRRLAPSAWMLTRPIATAAATGVAELLAAGAVAIAEVPGPSDGWSVDTTLLRVPIDKLRPGSRLLAECFGPVAIVVEYREPAELDRALASLQGTLAAAVQTGGVDDPEVPRLVAMLGGLAGRVAVDEWPTGVAVSWAQQHGGPWPATTAPATTSVGAGALARFTRPVAYQHVPDAALPPALRAGNPWRLPRRVDGVLVNPG</sequence>
<keyword evidence="4" id="KW-1185">Reference proteome</keyword>
<dbReference type="PANTHER" id="PTHR43353:SF3">
    <property type="entry name" value="ALDEHYDE DEHYDROGENASE-RELATED"/>
    <property type="match status" value="1"/>
</dbReference>
<dbReference type="RefSeq" id="WP_132878267.1">
    <property type="nucleotide sequence ID" value="NZ_SLXQ01000008.1"/>
</dbReference>
<proteinExistence type="predicted"/>
<dbReference type="Pfam" id="PF00171">
    <property type="entry name" value="Aldedh"/>
    <property type="match status" value="1"/>
</dbReference>
<dbReference type="PANTHER" id="PTHR43353">
    <property type="entry name" value="SUCCINATE-SEMIALDEHYDE DEHYDROGENASE, MITOCHONDRIAL"/>
    <property type="match status" value="1"/>
</dbReference>
<name>A0A4R2QKI2_9PSEU</name>
<dbReference type="Gene3D" id="3.40.309.10">
    <property type="entry name" value="Aldehyde Dehydrogenase, Chain A, domain 2"/>
    <property type="match status" value="1"/>
</dbReference>
<evidence type="ECO:0000313" key="4">
    <source>
        <dbReference type="Proteomes" id="UP000294911"/>
    </source>
</evidence>
<evidence type="ECO:0000256" key="1">
    <source>
        <dbReference type="ARBA" id="ARBA00023002"/>
    </source>
</evidence>
<reference evidence="3 4" key="1">
    <citation type="submission" date="2019-03" db="EMBL/GenBank/DDBJ databases">
        <title>Genomic Encyclopedia of Type Strains, Phase IV (KMG-IV): sequencing the most valuable type-strain genomes for metagenomic binning, comparative biology and taxonomic classification.</title>
        <authorList>
            <person name="Goeker M."/>
        </authorList>
    </citation>
    <scope>NUCLEOTIDE SEQUENCE [LARGE SCALE GENOMIC DNA]</scope>
    <source>
        <strain evidence="3 4">DSM 45765</strain>
    </source>
</reference>
<organism evidence="3 4">
    <name type="scientific">Tamaricihabitans halophyticus</name>
    <dbReference type="NCBI Taxonomy" id="1262583"/>
    <lineage>
        <taxon>Bacteria</taxon>
        <taxon>Bacillati</taxon>
        <taxon>Actinomycetota</taxon>
        <taxon>Actinomycetes</taxon>
        <taxon>Pseudonocardiales</taxon>
        <taxon>Pseudonocardiaceae</taxon>
        <taxon>Tamaricihabitans</taxon>
    </lineage>
</organism>
<keyword evidence="1" id="KW-0560">Oxidoreductase</keyword>
<feature type="domain" description="Aldehyde dehydrogenase" evidence="2">
    <location>
        <begin position="11"/>
        <end position="399"/>
    </location>
</feature>
<dbReference type="InterPro" id="IPR016162">
    <property type="entry name" value="Ald_DH_N"/>
</dbReference>
<accession>A0A4R2QKI2</accession>